<dbReference type="RefSeq" id="WP_096828420.1">
    <property type="nucleotide sequence ID" value="NZ_NXIB02000036.1"/>
</dbReference>
<organism evidence="1 2">
    <name type="scientific">Tychonema bourrellyi FEM_GT703</name>
    <dbReference type="NCBI Taxonomy" id="2040638"/>
    <lineage>
        <taxon>Bacteria</taxon>
        <taxon>Bacillati</taxon>
        <taxon>Cyanobacteriota</taxon>
        <taxon>Cyanophyceae</taxon>
        <taxon>Oscillatoriophycideae</taxon>
        <taxon>Oscillatoriales</taxon>
        <taxon>Microcoleaceae</taxon>
        <taxon>Tychonema</taxon>
    </lineage>
</organism>
<reference evidence="1" key="1">
    <citation type="submission" date="2017-10" db="EMBL/GenBank/DDBJ databases">
        <title>Draft genome sequence of the planktic cyanobacteria Tychonema bourrellyi isolated from alpine lentic freshwater.</title>
        <authorList>
            <person name="Tett A."/>
            <person name="Armanini F."/>
            <person name="Asnicar F."/>
            <person name="Boscaini A."/>
            <person name="Pasolli E."/>
            <person name="Zolfo M."/>
            <person name="Donati C."/>
            <person name="Salmaso N."/>
            <person name="Segata N."/>
        </authorList>
    </citation>
    <scope>NUCLEOTIDE SEQUENCE</scope>
    <source>
        <strain evidence="1">FEM_GT703</strain>
    </source>
</reference>
<dbReference type="PANTHER" id="PTHR36382">
    <property type="entry name" value="OSJNBA0043L09.26 PROTEIN"/>
    <property type="match status" value="1"/>
</dbReference>
<dbReference type="Proteomes" id="UP000226442">
    <property type="component" value="Unassembled WGS sequence"/>
</dbReference>
<dbReference type="AlphaFoldDB" id="A0A2G4F2F6"/>
<comment type="caution">
    <text evidence="1">The sequence shown here is derived from an EMBL/GenBank/DDBJ whole genome shotgun (WGS) entry which is preliminary data.</text>
</comment>
<dbReference type="EMBL" id="NXIB02000036">
    <property type="protein sequence ID" value="PHX55928.1"/>
    <property type="molecule type" value="Genomic_DNA"/>
</dbReference>
<evidence type="ECO:0000313" key="1">
    <source>
        <dbReference type="EMBL" id="PHX55928.1"/>
    </source>
</evidence>
<keyword evidence="2" id="KW-1185">Reference proteome</keyword>
<protein>
    <submittedName>
        <fullName evidence="1">Uncharacterized protein</fullName>
    </submittedName>
</protein>
<sequence length="135" mass="14932">MEPLADFLTPEECAEVDMALLSSKEKFSARLAIYALRVLKQIAGETGLSVAQVSNQQVMDWVRNDESIKGSIELDASFENFFTNLVIASLRPLRQIAVESGGAIEQLTVKQVVGWFVKDGKIRREQGVDAAFLDL</sequence>
<evidence type="ECO:0000313" key="2">
    <source>
        <dbReference type="Proteomes" id="UP000226442"/>
    </source>
</evidence>
<gene>
    <name evidence="1" type="ORF">CP500_008110</name>
</gene>
<dbReference type="PANTHER" id="PTHR36382:SF2">
    <property type="entry name" value="OS04G0635700 PROTEIN"/>
    <property type="match status" value="1"/>
</dbReference>
<name>A0A2G4F2F6_9CYAN</name>
<dbReference type="OrthoDB" id="514810at2"/>
<accession>A0A2G4F2F6</accession>
<proteinExistence type="predicted"/>